<evidence type="ECO:0000256" key="1">
    <source>
        <dbReference type="SAM" id="Phobius"/>
    </source>
</evidence>
<dbReference type="SUPFAM" id="SSF55073">
    <property type="entry name" value="Nucleotide cyclase"/>
    <property type="match status" value="1"/>
</dbReference>
<name>A0A916QAV1_9BACL</name>
<reference evidence="3" key="1">
    <citation type="submission" date="2020-08" db="EMBL/GenBank/DDBJ databases">
        <authorList>
            <person name="Uke A."/>
            <person name="Chhe C."/>
            <person name="Baramee S."/>
            <person name="Kosugi A."/>
        </authorList>
    </citation>
    <scope>NUCLEOTIDE SEQUENCE</scope>
    <source>
        <strain evidence="3">DA-C8</strain>
    </source>
</reference>
<dbReference type="CDD" id="cd01949">
    <property type="entry name" value="GGDEF"/>
    <property type="match status" value="1"/>
</dbReference>
<organism evidence="3 4">
    <name type="scientific">Insulibacter thermoxylanivorax</name>
    <dbReference type="NCBI Taxonomy" id="2749268"/>
    <lineage>
        <taxon>Bacteria</taxon>
        <taxon>Bacillati</taxon>
        <taxon>Bacillota</taxon>
        <taxon>Bacilli</taxon>
        <taxon>Bacillales</taxon>
        <taxon>Paenibacillaceae</taxon>
        <taxon>Insulibacter</taxon>
    </lineage>
</organism>
<accession>A0A916QAV1</accession>
<keyword evidence="1" id="KW-0812">Transmembrane</keyword>
<feature type="transmembrane region" description="Helical" evidence="1">
    <location>
        <begin position="87"/>
        <end position="103"/>
    </location>
</feature>
<feature type="transmembrane region" description="Helical" evidence="1">
    <location>
        <begin position="144"/>
        <end position="164"/>
    </location>
</feature>
<feature type="transmembrane region" description="Helical" evidence="1">
    <location>
        <begin position="66"/>
        <end position="81"/>
    </location>
</feature>
<dbReference type="Gene3D" id="3.30.70.270">
    <property type="match status" value="1"/>
</dbReference>
<feature type="transmembrane region" description="Helical" evidence="1">
    <location>
        <begin position="108"/>
        <end position="124"/>
    </location>
</feature>
<evidence type="ECO:0000313" key="3">
    <source>
        <dbReference type="EMBL" id="GFR37275.1"/>
    </source>
</evidence>
<dbReference type="PANTHER" id="PTHR45138">
    <property type="entry name" value="REGULATORY COMPONENTS OF SENSORY TRANSDUCTION SYSTEM"/>
    <property type="match status" value="1"/>
</dbReference>
<dbReference type="InterPro" id="IPR000160">
    <property type="entry name" value="GGDEF_dom"/>
</dbReference>
<dbReference type="EMBL" id="BMAQ01000004">
    <property type="protein sequence ID" value="GFR37275.1"/>
    <property type="molecule type" value="Genomic_DNA"/>
</dbReference>
<sequence>MKSWDLYSLNDRNKFMLFICWTMAIVGSISAAIAVELRFAAAILTAGVLLFTIPTILVWRQILDRYIMYYIALIFSIQGYLLPPEFVVYILTFFYSALISLYFDYRPVLIIGLANVVYTIYFVSRYHETVFLAPDPLHHMVPLVSIHILVTSLLAAEAIIGARLRSNSMMMEKLSKTDPLTGLYNHKMFYEYLDSMLEELKDRQIEYLQVAVMDIDNFKQINDTYGHSTGDVIITRVAETISREKESEDFAARYGGEEFALIFTDKSLKDSLYICERIRTSLMRFRHPETGHEPVTVSIGLKAAKPGMSGSELFDQADALLYKAKRSGKNHTVSDE</sequence>
<dbReference type="PROSITE" id="PS50887">
    <property type="entry name" value="GGDEF"/>
    <property type="match status" value="1"/>
</dbReference>
<dbReference type="PANTHER" id="PTHR45138:SF9">
    <property type="entry name" value="DIGUANYLATE CYCLASE DGCM-RELATED"/>
    <property type="match status" value="1"/>
</dbReference>
<dbReference type="SMART" id="SM00267">
    <property type="entry name" value="GGDEF"/>
    <property type="match status" value="1"/>
</dbReference>
<dbReference type="GO" id="GO:0005886">
    <property type="term" value="C:plasma membrane"/>
    <property type="evidence" value="ECO:0007669"/>
    <property type="project" value="TreeGrafter"/>
</dbReference>
<feature type="domain" description="GGDEF" evidence="2">
    <location>
        <begin position="206"/>
        <end position="336"/>
    </location>
</feature>
<dbReference type="InterPro" id="IPR043128">
    <property type="entry name" value="Rev_trsase/Diguanyl_cyclase"/>
</dbReference>
<proteinExistence type="predicted"/>
<dbReference type="GO" id="GO:0052621">
    <property type="term" value="F:diguanylate cyclase activity"/>
    <property type="evidence" value="ECO:0007669"/>
    <property type="project" value="TreeGrafter"/>
</dbReference>
<feature type="transmembrane region" description="Helical" evidence="1">
    <location>
        <begin position="15"/>
        <end position="33"/>
    </location>
</feature>
<dbReference type="InterPro" id="IPR029787">
    <property type="entry name" value="Nucleotide_cyclase"/>
</dbReference>
<feature type="transmembrane region" description="Helical" evidence="1">
    <location>
        <begin position="39"/>
        <end position="59"/>
    </location>
</feature>
<reference evidence="3" key="2">
    <citation type="journal article" date="2021" name="Data Brief">
        <title>Draft genome sequence data of the facultative, thermophilic, xylanolytic bacterium Paenibacillus sp. strain DA-C8.</title>
        <authorList>
            <person name="Chhe C."/>
            <person name="Uke A."/>
            <person name="Baramee S."/>
            <person name="Ungkulpasvich U."/>
            <person name="Tachaapaikoon C."/>
            <person name="Pason P."/>
            <person name="Waeonukul R."/>
            <person name="Ratanakhanokchai K."/>
            <person name="Kosugi A."/>
        </authorList>
    </citation>
    <scope>NUCLEOTIDE SEQUENCE</scope>
    <source>
        <strain evidence="3">DA-C8</strain>
    </source>
</reference>
<dbReference type="Pfam" id="PF00990">
    <property type="entry name" value="GGDEF"/>
    <property type="match status" value="1"/>
</dbReference>
<dbReference type="GO" id="GO:1902201">
    <property type="term" value="P:negative regulation of bacterial-type flagellum-dependent cell motility"/>
    <property type="evidence" value="ECO:0007669"/>
    <property type="project" value="TreeGrafter"/>
</dbReference>
<evidence type="ECO:0000259" key="2">
    <source>
        <dbReference type="PROSITE" id="PS50887"/>
    </source>
</evidence>
<dbReference type="AlphaFoldDB" id="A0A916QAV1"/>
<dbReference type="GO" id="GO:0043709">
    <property type="term" value="P:cell adhesion involved in single-species biofilm formation"/>
    <property type="evidence" value="ECO:0007669"/>
    <property type="project" value="TreeGrafter"/>
</dbReference>
<dbReference type="Proteomes" id="UP000654993">
    <property type="component" value="Unassembled WGS sequence"/>
</dbReference>
<dbReference type="RefSeq" id="WP_200965563.1">
    <property type="nucleotide sequence ID" value="NZ_BMAQ01000004.1"/>
</dbReference>
<dbReference type="FunFam" id="3.30.70.270:FF:000001">
    <property type="entry name" value="Diguanylate cyclase domain protein"/>
    <property type="match status" value="1"/>
</dbReference>
<keyword evidence="1" id="KW-0472">Membrane</keyword>
<dbReference type="NCBIfam" id="TIGR00254">
    <property type="entry name" value="GGDEF"/>
    <property type="match status" value="1"/>
</dbReference>
<gene>
    <name evidence="3" type="ORF">PRECH8_05710</name>
</gene>
<keyword evidence="4" id="KW-1185">Reference proteome</keyword>
<dbReference type="InterPro" id="IPR050469">
    <property type="entry name" value="Diguanylate_Cyclase"/>
</dbReference>
<evidence type="ECO:0000313" key="4">
    <source>
        <dbReference type="Proteomes" id="UP000654993"/>
    </source>
</evidence>
<keyword evidence="1" id="KW-1133">Transmembrane helix</keyword>
<protein>
    <recommendedName>
        <fullName evidence="2">GGDEF domain-containing protein</fullName>
    </recommendedName>
</protein>
<comment type="caution">
    <text evidence="3">The sequence shown here is derived from an EMBL/GenBank/DDBJ whole genome shotgun (WGS) entry which is preliminary data.</text>
</comment>